<evidence type="ECO:0000313" key="1">
    <source>
        <dbReference type="EMBL" id="KKK94949.1"/>
    </source>
</evidence>
<feature type="non-terminal residue" evidence="1">
    <location>
        <position position="94"/>
    </location>
</feature>
<reference evidence="1" key="1">
    <citation type="journal article" date="2015" name="Nature">
        <title>Complex archaea that bridge the gap between prokaryotes and eukaryotes.</title>
        <authorList>
            <person name="Spang A."/>
            <person name="Saw J.H."/>
            <person name="Jorgensen S.L."/>
            <person name="Zaremba-Niedzwiedzka K."/>
            <person name="Martijn J."/>
            <person name="Lind A.E."/>
            <person name="van Eijk R."/>
            <person name="Schleper C."/>
            <person name="Guy L."/>
            <person name="Ettema T.J."/>
        </authorList>
    </citation>
    <scope>NUCLEOTIDE SEQUENCE</scope>
</reference>
<gene>
    <name evidence="1" type="ORF">LCGC14_2677720</name>
</gene>
<name>A0A0F9BX55_9ZZZZ</name>
<accession>A0A0F9BX55</accession>
<proteinExistence type="predicted"/>
<dbReference type="EMBL" id="LAZR01047126">
    <property type="protein sequence ID" value="KKK94949.1"/>
    <property type="molecule type" value="Genomic_DNA"/>
</dbReference>
<comment type="caution">
    <text evidence="1">The sequence shown here is derived from an EMBL/GenBank/DDBJ whole genome shotgun (WGS) entry which is preliminary data.</text>
</comment>
<dbReference type="AlphaFoldDB" id="A0A0F9BX55"/>
<sequence length="94" mass="11046">MIEKEKTSQTLYDTECSKCGKGFLRKPNESITCPDCREEIRKRKALTEIEQEQVERVRAEIEKIVTPPIKNYVLGYIHNLSQLEIELKRNVDHI</sequence>
<organism evidence="1">
    <name type="scientific">marine sediment metagenome</name>
    <dbReference type="NCBI Taxonomy" id="412755"/>
    <lineage>
        <taxon>unclassified sequences</taxon>
        <taxon>metagenomes</taxon>
        <taxon>ecological metagenomes</taxon>
    </lineage>
</organism>
<protein>
    <submittedName>
        <fullName evidence="1">Uncharacterized protein</fullName>
    </submittedName>
</protein>